<reference evidence="1" key="1">
    <citation type="submission" date="2014-09" db="EMBL/GenBank/DDBJ databases">
        <authorList>
            <person name="Magalhaes I.L.F."/>
            <person name="Oliveira U."/>
            <person name="Santos F.R."/>
            <person name="Vidigal T.H.D.A."/>
            <person name="Brescovit A.D."/>
            <person name="Santos A.J."/>
        </authorList>
    </citation>
    <scope>NUCLEOTIDE SEQUENCE</scope>
    <source>
        <tissue evidence="1">Shoot tissue taken approximately 20 cm above the soil surface</tissue>
    </source>
</reference>
<evidence type="ECO:0000313" key="1">
    <source>
        <dbReference type="EMBL" id="JAD18564.1"/>
    </source>
</evidence>
<accession>A0A0A8XX55</accession>
<organism evidence="1">
    <name type="scientific">Arundo donax</name>
    <name type="common">Giant reed</name>
    <name type="synonym">Donax arundinaceus</name>
    <dbReference type="NCBI Taxonomy" id="35708"/>
    <lineage>
        <taxon>Eukaryota</taxon>
        <taxon>Viridiplantae</taxon>
        <taxon>Streptophyta</taxon>
        <taxon>Embryophyta</taxon>
        <taxon>Tracheophyta</taxon>
        <taxon>Spermatophyta</taxon>
        <taxon>Magnoliopsida</taxon>
        <taxon>Liliopsida</taxon>
        <taxon>Poales</taxon>
        <taxon>Poaceae</taxon>
        <taxon>PACMAD clade</taxon>
        <taxon>Arundinoideae</taxon>
        <taxon>Arundineae</taxon>
        <taxon>Arundo</taxon>
    </lineage>
</organism>
<name>A0A0A8XX55_ARUDO</name>
<dbReference type="EMBL" id="GBRH01279331">
    <property type="protein sequence ID" value="JAD18564.1"/>
    <property type="molecule type" value="Transcribed_RNA"/>
</dbReference>
<proteinExistence type="predicted"/>
<dbReference type="AlphaFoldDB" id="A0A0A8XX55"/>
<protein>
    <submittedName>
        <fullName evidence="1">Uncharacterized protein</fullName>
    </submittedName>
</protein>
<sequence>MRISRGKIMAAAGCRIYFPPWCLVADERDGSVALVLPSS</sequence>
<reference evidence="1" key="2">
    <citation type="journal article" date="2015" name="Data Brief">
        <title>Shoot transcriptome of the giant reed, Arundo donax.</title>
        <authorList>
            <person name="Barrero R.A."/>
            <person name="Guerrero F.D."/>
            <person name="Moolhuijzen P."/>
            <person name="Goolsby J.A."/>
            <person name="Tidwell J."/>
            <person name="Bellgard S.E."/>
            <person name="Bellgard M.I."/>
        </authorList>
    </citation>
    <scope>NUCLEOTIDE SEQUENCE</scope>
    <source>
        <tissue evidence="1">Shoot tissue taken approximately 20 cm above the soil surface</tissue>
    </source>
</reference>